<name>A0A558HHZ4_9GAMM</name>
<evidence type="ECO:0000256" key="1">
    <source>
        <dbReference type="ARBA" id="ARBA00004496"/>
    </source>
</evidence>
<dbReference type="PANTHER" id="PTHR37010:SF1">
    <property type="entry name" value="SULFURTRANSFERASE TUSE"/>
    <property type="match status" value="1"/>
</dbReference>
<keyword evidence="2" id="KW-0963">Cytoplasm</keyword>
<dbReference type="OrthoDB" id="9786347at2"/>
<dbReference type="PIRSF" id="PIRSF006223">
    <property type="entry name" value="DsrC_TusE"/>
    <property type="match status" value="1"/>
</dbReference>
<dbReference type="SUPFAM" id="SSF69721">
    <property type="entry name" value="DsrC, the gamma subunit of dissimilatory sulfite reductase"/>
    <property type="match status" value="1"/>
</dbReference>
<dbReference type="GO" id="GO:0005737">
    <property type="term" value="C:cytoplasm"/>
    <property type="evidence" value="ECO:0007669"/>
    <property type="project" value="UniProtKB-SubCell"/>
</dbReference>
<accession>A0A558HHZ4</accession>
<evidence type="ECO:0000313" key="5">
    <source>
        <dbReference type="EMBL" id="TVU68756.1"/>
    </source>
</evidence>
<dbReference type="Gene3D" id="1.10.10.370">
    <property type="entry name" value="DsrC-like protein, C-terminal domain"/>
    <property type="match status" value="1"/>
</dbReference>
<evidence type="ECO:0000256" key="4">
    <source>
        <dbReference type="PIRSR" id="PIRSR006223-50"/>
    </source>
</evidence>
<evidence type="ECO:0000256" key="3">
    <source>
        <dbReference type="PIRNR" id="PIRNR006223"/>
    </source>
</evidence>
<dbReference type="GO" id="GO:0016740">
    <property type="term" value="F:transferase activity"/>
    <property type="evidence" value="ECO:0007669"/>
    <property type="project" value="UniProtKB-KW"/>
</dbReference>
<organism evidence="5 6">
    <name type="scientific">Cobetia crustatorum</name>
    <dbReference type="NCBI Taxonomy" id="553385"/>
    <lineage>
        <taxon>Bacteria</taxon>
        <taxon>Pseudomonadati</taxon>
        <taxon>Pseudomonadota</taxon>
        <taxon>Gammaproteobacteria</taxon>
        <taxon>Oceanospirillales</taxon>
        <taxon>Halomonadaceae</taxon>
        <taxon>Cobetia</taxon>
    </lineage>
</organism>
<dbReference type="PANTHER" id="PTHR37010">
    <property type="entry name" value="SULFURTRANSFERASE TUSE"/>
    <property type="match status" value="1"/>
</dbReference>
<evidence type="ECO:0000313" key="6">
    <source>
        <dbReference type="Proteomes" id="UP000319941"/>
    </source>
</evidence>
<dbReference type="InterPro" id="IPR025526">
    <property type="entry name" value="DsrC-like_dom_sf"/>
</dbReference>
<keyword evidence="3" id="KW-0808">Transferase</keyword>
<dbReference type="STRING" id="553385.GCA_000591415_03490"/>
<comment type="similarity">
    <text evidence="3">Belongs to the dsrC/tusE family.</text>
</comment>
<reference evidence="5 6" key="1">
    <citation type="submission" date="2019-07" db="EMBL/GenBank/DDBJ databases">
        <title>Diversity of Bacteria from Kongsfjorden, Arctic.</title>
        <authorList>
            <person name="Yu Y."/>
        </authorList>
    </citation>
    <scope>NUCLEOTIDE SEQUENCE [LARGE SCALE GENOMIC DNA]</scope>
    <source>
        <strain evidence="5 6">SM1923</strain>
    </source>
</reference>
<sequence>MASSETVRTLSLDGREIGLDAEGYLVDLEDWSPALAERLAAEEGRELTPEHWEVIEVLRDFYQRFSLSPAMRPLTKAMTQRFGADKGRSLHLMRLFPDSPPKVGARIAGLPKPTNCL</sequence>
<dbReference type="GO" id="GO:0097163">
    <property type="term" value="F:sulfur carrier activity"/>
    <property type="evidence" value="ECO:0007669"/>
    <property type="project" value="TreeGrafter"/>
</dbReference>
<gene>
    <name evidence="5" type="primary">tusE</name>
    <name evidence="5" type="ORF">FQP86_13315</name>
</gene>
<dbReference type="InterPro" id="IPR043163">
    <property type="entry name" value="DsrC-like_N"/>
</dbReference>
<comment type="caution">
    <text evidence="5">The sequence shown here is derived from an EMBL/GenBank/DDBJ whole genome shotgun (WGS) entry which is preliminary data.</text>
</comment>
<dbReference type="AlphaFoldDB" id="A0A558HHZ4"/>
<dbReference type="InterPro" id="IPR042072">
    <property type="entry name" value="DsrC-like_C"/>
</dbReference>
<comment type="function">
    <text evidence="3">Part of a sulfur-relay system.</text>
</comment>
<dbReference type="RefSeq" id="WP_024953235.1">
    <property type="nucleotide sequence ID" value="NZ_CAWOWR010000147.1"/>
</dbReference>
<proteinExistence type="inferred from homology"/>
<evidence type="ECO:0000256" key="2">
    <source>
        <dbReference type="ARBA" id="ARBA00022490"/>
    </source>
</evidence>
<dbReference type="InterPro" id="IPR007453">
    <property type="entry name" value="DsrC/TusE"/>
</dbReference>
<dbReference type="Pfam" id="PF04358">
    <property type="entry name" value="DsrC"/>
    <property type="match status" value="1"/>
</dbReference>
<dbReference type="EC" id="2.8.1.-" evidence="3"/>
<feature type="active site" description="Cysteine persulfide intermediate" evidence="4">
    <location>
        <position position="116"/>
    </location>
</feature>
<dbReference type="GO" id="GO:0002143">
    <property type="term" value="P:tRNA wobble position uridine thiolation"/>
    <property type="evidence" value="ECO:0007669"/>
    <property type="project" value="TreeGrafter"/>
</dbReference>
<keyword evidence="6" id="KW-1185">Reference proteome</keyword>
<dbReference type="NCBIfam" id="TIGR03342">
    <property type="entry name" value="dsrC_tusE_dsvC"/>
    <property type="match status" value="1"/>
</dbReference>
<comment type="subcellular location">
    <subcellularLocation>
        <location evidence="1">Cytoplasm</location>
    </subcellularLocation>
</comment>
<dbReference type="Gene3D" id="3.30.1420.10">
    <property type="match status" value="1"/>
</dbReference>
<dbReference type="EMBL" id="VNFH01000009">
    <property type="protein sequence ID" value="TVU68756.1"/>
    <property type="molecule type" value="Genomic_DNA"/>
</dbReference>
<protein>
    <recommendedName>
        <fullName evidence="3">Sulfurtransferase</fullName>
        <ecNumber evidence="3">2.8.1.-</ecNumber>
    </recommendedName>
</protein>
<dbReference type="Proteomes" id="UP000319941">
    <property type="component" value="Unassembled WGS sequence"/>
</dbReference>